<dbReference type="EMBL" id="AMRV01000001">
    <property type="protein sequence ID" value="EMD84227.1"/>
    <property type="molecule type" value="Genomic_DNA"/>
</dbReference>
<proteinExistence type="predicted"/>
<dbReference type="Pfam" id="PF14907">
    <property type="entry name" value="NTP_transf_5"/>
    <property type="match status" value="1"/>
</dbReference>
<protein>
    <recommendedName>
        <fullName evidence="4">Nucleotidyltransferase family protein</fullName>
    </recommendedName>
</protein>
<gene>
    <name evidence="2" type="ORF">C725_0157</name>
</gene>
<evidence type="ECO:0008006" key="4">
    <source>
        <dbReference type="Google" id="ProtNLM"/>
    </source>
</evidence>
<evidence type="ECO:0000256" key="1">
    <source>
        <dbReference type="SAM" id="MobiDB-lite"/>
    </source>
</evidence>
<accession>M2U8C5</accession>
<comment type="caution">
    <text evidence="2">The sequence shown here is derived from an EMBL/GenBank/DDBJ whole genome shotgun (WGS) entry which is preliminary data.</text>
</comment>
<dbReference type="OrthoDB" id="5497963at2"/>
<dbReference type="Proteomes" id="UP000011717">
    <property type="component" value="Unassembled WGS sequence"/>
</dbReference>
<dbReference type="RefSeq" id="WP_008599539.1">
    <property type="nucleotide sequence ID" value="NZ_AMRV01000001.1"/>
</dbReference>
<dbReference type="AlphaFoldDB" id="M2U8C5"/>
<evidence type="ECO:0000313" key="3">
    <source>
        <dbReference type="Proteomes" id="UP000011717"/>
    </source>
</evidence>
<dbReference type="PATRIC" id="fig|1234595.3.peg.156"/>
<evidence type="ECO:0000313" key="2">
    <source>
        <dbReference type="EMBL" id="EMD84227.1"/>
    </source>
</evidence>
<reference evidence="2 3" key="1">
    <citation type="journal article" date="2013" name="Genome Announc.">
        <title>Draft Genome Sequence of Strain JLT2015T, Belonging to the Family Sphingomonadaceae of the Alphaproteobacteria.</title>
        <authorList>
            <person name="Tang K."/>
            <person name="Liu K."/>
            <person name="Li S."/>
            <person name="Jiao N."/>
        </authorList>
    </citation>
    <scope>NUCLEOTIDE SEQUENCE [LARGE SCALE GENOMIC DNA]</scope>
    <source>
        <strain evidence="2 3">JLT2015</strain>
    </source>
</reference>
<dbReference type="InterPro" id="IPR039498">
    <property type="entry name" value="NTP_transf_5"/>
</dbReference>
<name>M2U8C5_9SPHN</name>
<sequence length="362" mass="40518">MTPPAELLHHALVQPETMAALQPRDWNALIRAARSEMLLGSLAHAARGIQVPAKVSALFAEASDGAAMNQNAIRFEIERMEEALAGSGIPVLLMKGAAYMLADLPPLPGRQIGDLDVMVPAARLAKAEALLKAHGWQSVKPRGGYDDQYYREWMHELPPLAHERRGNVIDLHHNIMPRTARLSPRPTRMFEHAVPVTSVLSVMGPEDMLLHAAAHLAYDGDFQGGARNLWDIDRLTRHFASLPDFWTRVQAVAHDQQLKAPLARALRLAAELYGTPSPSSLRGRSDIVDLLALRKLRGLDEYGQRRTPISDFLLFVRGHWLRMPPFMLARHLTTKWRARRREARLEGRSTNRSRRPPQAPVG</sequence>
<organism evidence="2 3">
    <name type="scientific">Pacificimonas flava</name>
    <dbReference type="NCBI Taxonomy" id="1234595"/>
    <lineage>
        <taxon>Bacteria</taxon>
        <taxon>Pseudomonadati</taxon>
        <taxon>Pseudomonadota</taxon>
        <taxon>Alphaproteobacteria</taxon>
        <taxon>Sphingomonadales</taxon>
        <taxon>Sphingosinicellaceae</taxon>
        <taxon>Pacificimonas</taxon>
    </lineage>
</organism>
<keyword evidence="3" id="KW-1185">Reference proteome</keyword>
<feature type="region of interest" description="Disordered" evidence="1">
    <location>
        <begin position="342"/>
        <end position="362"/>
    </location>
</feature>